<accession>A0A9Q0W2J6</accession>
<keyword evidence="3" id="KW-1185">Reference proteome</keyword>
<comment type="caution">
    <text evidence="2">The sequence shown here is derived from an EMBL/GenBank/DDBJ whole genome shotgun (WGS) entry which is preliminary data.</text>
</comment>
<dbReference type="EMBL" id="JAPFFM010000006">
    <property type="protein sequence ID" value="KAJ6759469.1"/>
    <property type="molecule type" value="Genomic_DNA"/>
</dbReference>
<feature type="compositionally biased region" description="Basic and acidic residues" evidence="1">
    <location>
        <begin position="76"/>
        <end position="85"/>
    </location>
</feature>
<dbReference type="Proteomes" id="UP001151752">
    <property type="component" value="Chromosome 18"/>
</dbReference>
<reference evidence="2" key="2">
    <citation type="journal article" date="2023" name="Int. J. Mol. Sci.">
        <title>De Novo Assembly and Annotation of 11 Diverse Shrub Willow (Salix) Genomes Reveals Novel Gene Organization in Sex-Linked Regions.</title>
        <authorList>
            <person name="Hyden B."/>
            <person name="Feng K."/>
            <person name="Yates T.B."/>
            <person name="Jawdy S."/>
            <person name="Cereghino C."/>
            <person name="Smart L.B."/>
            <person name="Muchero W."/>
        </authorList>
    </citation>
    <scope>NUCLEOTIDE SEQUENCE</scope>
    <source>
        <tissue evidence="2">Shoot tip</tissue>
    </source>
</reference>
<proteinExistence type="predicted"/>
<feature type="region of interest" description="Disordered" evidence="1">
    <location>
        <begin position="76"/>
        <end position="112"/>
    </location>
</feature>
<dbReference type="AlphaFoldDB" id="A0A9Q0W2J6"/>
<evidence type="ECO:0008006" key="4">
    <source>
        <dbReference type="Google" id="ProtNLM"/>
    </source>
</evidence>
<organism evidence="2 3">
    <name type="scientific">Salix koriyanagi</name>
    <dbReference type="NCBI Taxonomy" id="2511006"/>
    <lineage>
        <taxon>Eukaryota</taxon>
        <taxon>Viridiplantae</taxon>
        <taxon>Streptophyta</taxon>
        <taxon>Embryophyta</taxon>
        <taxon>Tracheophyta</taxon>
        <taxon>Spermatophyta</taxon>
        <taxon>Magnoliopsida</taxon>
        <taxon>eudicotyledons</taxon>
        <taxon>Gunneridae</taxon>
        <taxon>Pentapetalae</taxon>
        <taxon>rosids</taxon>
        <taxon>fabids</taxon>
        <taxon>Malpighiales</taxon>
        <taxon>Salicaceae</taxon>
        <taxon>Saliceae</taxon>
        <taxon>Salix</taxon>
    </lineage>
</organism>
<evidence type="ECO:0000313" key="2">
    <source>
        <dbReference type="EMBL" id="KAJ6759469.1"/>
    </source>
</evidence>
<gene>
    <name evidence="2" type="ORF">OIU74_026030</name>
</gene>
<protein>
    <recommendedName>
        <fullName evidence="4">OVATE domain-containing protein</fullName>
    </recommendedName>
</protein>
<reference evidence="2" key="1">
    <citation type="submission" date="2022-11" db="EMBL/GenBank/DDBJ databases">
        <authorList>
            <person name="Hyden B.L."/>
            <person name="Feng K."/>
            <person name="Yates T."/>
            <person name="Jawdy S."/>
            <person name="Smart L.B."/>
            <person name="Muchero W."/>
        </authorList>
    </citation>
    <scope>NUCLEOTIDE SEQUENCE</scope>
    <source>
        <tissue evidence="2">Shoot tip</tissue>
    </source>
</reference>
<feature type="region of interest" description="Disordered" evidence="1">
    <location>
        <begin position="31"/>
        <end position="57"/>
    </location>
</feature>
<evidence type="ECO:0000256" key="1">
    <source>
        <dbReference type="SAM" id="MobiDB-lite"/>
    </source>
</evidence>
<evidence type="ECO:0000313" key="3">
    <source>
        <dbReference type="Proteomes" id="UP001151752"/>
    </source>
</evidence>
<feature type="region of interest" description="Disordered" evidence="1">
    <location>
        <begin position="137"/>
        <end position="162"/>
    </location>
</feature>
<name>A0A9Q0W2J6_9ROSI</name>
<dbReference type="PANTHER" id="PTHR35461">
    <property type="entry name" value="BNAANNG14610D PROTEIN"/>
    <property type="match status" value="1"/>
</dbReference>
<dbReference type="PANTHER" id="PTHR35461:SF3">
    <property type="entry name" value="OVATE DOMAIN-CONTAINING PROTEIN"/>
    <property type="match status" value="1"/>
</dbReference>
<sequence length="244" mass="27993">MTPSMLLGNSLCTTKKFFQKTVQRFKSFFSGDPYQKIPKPPARNNPRTSSFAAGIGMKAETNKDSASLYRDFTGRWDDTDKEKSKRDKKKTATAPSSSSAKQERDHDLNSGFMNLSKATAVKNYQFLRRREQDYRYDDPNNEMIKSSYARKRSPLDDSSGSKNITGEGRSFLVAQKLKELEMMDVSNVEHVLDIEEVLHYYSRLTCPAYLDIVDKFFMDMYAEFIAPPANPRSVSSRPRLRTVR</sequence>